<dbReference type="Proteomes" id="UP000033035">
    <property type="component" value="Unassembled WGS sequence"/>
</dbReference>
<dbReference type="RefSeq" id="WP_028727456.1">
    <property type="nucleotide sequence ID" value="NZ_AUAE01000014.1"/>
</dbReference>
<accession>A0A0F5IKM4</accession>
<dbReference type="PATRIC" id="fig|1203610.3.peg.5419"/>
<feature type="signal peptide" evidence="1">
    <location>
        <begin position="1"/>
        <end position="22"/>
    </location>
</feature>
<keyword evidence="3" id="KW-1185">Reference proteome</keyword>
<evidence type="ECO:0008006" key="4">
    <source>
        <dbReference type="Google" id="ProtNLM"/>
    </source>
</evidence>
<protein>
    <recommendedName>
        <fullName evidence="4">DUF4488 domain-containing protein</fullName>
    </recommendedName>
</protein>
<gene>
    <name evidence="2" type="ORF">HMPREF1536_05305</name>
</gene>
<proteinExistence type="predicted"/>
<comment type="caution">
    <text evidence="2">The sequence shown here is derived from an EMBL/GenBank/DDBJ whole genome shotgun (WGS) entry which is preliminary data.</text>
</comment>
<dbReference type="EMBL" id="AQHW01000030">
    <property type="protein sequence ID" value="KKB46071.1"/>
    <property type="molecule type" value="Genomic_DNA"/>
</dbReference>
<sequence>MKTLKIRILFVVMMLCVTNLTAKVQVIGPEYLGIWKKLSPAPSQVDKKLGYLKFTIEVPPEGIPNDFKVYGPSVVFTGNCWGRTFDLWLEYRELLVESVVTNYVVTYEFPTNKFHSDLPSGMKRCFYHLEINLRDLPEILKSL</sequence>
<dbReference type="AlphaFoldDB" id="A0A0F5IKM4"/>
<evidence type="ECO:0000313" key="3">
    <source>
        <dbReference type="Proteomes" id="UP000033035"/>
    </source>
</evidence>
<reference evidence="2 3" key="1">
    <citation type="submission" date="2013-04" db="EMBL/GenBank/DDBJ databases">
        <title>The Genome Sequence of Parabacteroides gordonii DSM 23371.</title>
        <authorList>
            <consortium name="The Broad Institute Genomics Platform"/>
            <person name="Earl A."/>
            <person name="Ward D."/>
            <person name="Feldgarden M."/>
            <person name="Gevers D."/>
            <person name="Martens E."/>
            <person name="Sakamoto M."/>
            <person name="Benno Y."/>
            <person name="Suzuki N."/>
            <person name="Matsunaga N."/>
            <person name="Koshihara K."/>
            <person name="Seki M."/>
            <person name="Komiya H."/>
            <person name="Walker B."/>
            <person name="Young S."/>
            <person name="Zeng Q."/>
            <person name="Gargeya S."/>
            <person name="Fitzgerald M."/>
            <person name="Haas B."/>
            <person name="Abouelleil A."/>
            <person name="Allen A.W."/>
            <person name="Alvarado L."/>
            <person name="Arachchi H.M."/>
            <person name="Berlin A.M."/>
            <person name="Chapman S.B."/>
            <person name="Gainer-Dewar J."/>
            <person name="Goldberg J."/>
            <person name="Griggs A."/>
            <person name="Gujja S."/>
            <person name="Hansen M."/>
            <person name="Howarth C."/>
            <person name="Imamovic A."/>
            <person name="Ireland A."/>
            <person name="Larimer J."/>
            <person name="McCowan C."/>
            <person name="Murphy C."/>
            <person name="Pearson M."/>
            <person name="Poon T.W."/>
            <person name="Priest M."/>
            <person name="Roberts A."/>
            <person name="Saif S."/>
            <person name="Shea T."/>
            <person name="Sisk P."/>
            <person name="Sykes S."/>
            <person name="Wortman J."/>
            <person name="Nusbaum C."/>
            <person name="Birren B."/>
        </authorList>
    </citation>
    <scope>NUCLEOTIDE SEQUENCE [LARGE SCALE GENOMIC DNA]</scope>
    <source>
        <strain evidence="2 3">MS-1</strain>
    </source>
</reference>
<evidence type="ECO:0000313" key="2">
    <source>
        <dbReference type="EMBL" id="KKB46071.1"/>
    </source>
</evidence>
<feature type="chain" id="PRO_5002488025" description="DUF4488 domain-containing protein" evidence="1">
    <location>
        <begin position="23"/>
        <end position="143"/>
    </location>
</feature>
<dbReference type="STRING" id="1203610.HMPREF1536_05305"/>
<evidence type="ECO:0000256" key="1">
    <source>
        <dbReference type="SAM" id="SignalP"/>
    </source>
</evidence>
<organism evidence="2 3">
    <name type="scientific">Parabacteroides gordonii MS-1 = DSM 23371</name>
    <dbReference type="NCBI Taxonomy" id="1203610"/>
    <lineage>
        <taxon>Bacteria</taxon>
        <taxon>Pseudomonadati</taxon>
        <taxon>Bacteroidota</taxon>
        <taxon>Bacteroidia</taxon>
        <taxon>Bacteroidales</taxon>
        <taxon>Tannerellaceae</taxon>
        <taxon>Parabacteroides</taxon>
    </lineage>
</organism>
<name>A0A0F5IKM4_9BACT</name>
<keyword evidence="1" id="KW-0732">Signal</keyword>
<dbReference type="HOGENOM" id="CLU_1804348_0_0_10"/>